<dbReference type="Proteomes" id="UP000600449">
    <property type="component" value="Unassembled WGS sequence"/>
</dbReference>
<keyword evidence="2" id="KW-0472">Membrane</keyword>
<sequence length="109" mass="11813">MIRFIKYDGRQPRLVTVPRWAIGLGLVAAFLVGLLVLTLAFGIALVAVPVLLVAGGVAAWIGRGKSLAGKRDVARAEDGADADPLRPRPRGERDVIDVEYRIVDRDEKP</sequence>
<dbReference type="AlphaFoldDB" id="A0A917Q4N4"/>
<evidence type="ECO:0000256" key="1">
    <source>
        <dbReference type="SAM" id="MobiDB-lite"/>
    </source>
</evidence>
<feature type="transmembrane region" description="Helical" evidence="2">
    <location>
        <begin position="43"/>
        <end position="61"/>
    </location>
</feature>
<protein>
    <submittedName>
        <fullName evidence="3">Uncharacterized protein</fullName>
    </submittedName>
</protein>
<reference evidence="3 4" key="1">
    <citation type="journal article" date="2014" name="Int. J. Syst. Evol. Microbiol.">
        <title>Complete genome sequence of Corynebacterium casei LMG S-19264T (=DSM 44701T), isolated from a smear-ripened cheese.</title>
        <authorList>
            <consortium name="US DOE Joint Genome Institute (JGI-PGF)"/>
            <person name="Walter F."/>
            <person name="Albersmeier A."/>
            <person name="Kalinowski J."/>
            <person name="Ruckert C."/>
        </authorList>
    </citation>
    <scope>NUCLEOTIDE SEQUENCE [LARGE SCALE GENOMIC DNA]</scope>
    <source>
        <strain evidence="3 4">CGMCC 1.9161</strain>
    </source>
</reference>
<keyword evidence="4" id="KW-1185">Reference proteome</keyword>
<keyword evidence="2" id="KW-0812">Transmembrane</keyword>
<evidence type="ECO:0000256" key="2">
    <source>
        <dbReference type="SAM" id="Phobius"/>
    </source>
</evidence>
<proteinExistence type="predicted"/>
<keyword evidence="2" id="KW-1133">Transmembrane helix</keyword>
<evidence type="ECO:0000313" key="4">
    <source>
        <dbReference type="Proteomes" id="UP000600449"/>
    </source>
</evidence>
<gene>
    <name evidence="3" type="ORF">GCM10011322_07490</name>
</gene>
<accession>A0A917Q4N4</accession>
<organism evidence="3 4">
    <name type="scientific">Salinarimonas ramus</name>
    <dbReference type="NCBI Taxonomy" id="690164"/>
    <lineage>
        <taxon>Bacteria</taxon>
        <taxon>Pseudomonadati</taxon>
        <taxon>Pseudomonadota</taxon>
        <taxon>Alphaproteobacteria</taxon>
        <taxon>Hyphomicrobiales</taxon>
        <taxon>Salinarimonadaceae</taxon>
        <taxon>Salinarimonas</taxon>
    </lineage>
</organism>
<comment type="caution">
    <text evidence="3">The sequence shown here is derived from an EMBL/GenBank/DDBJ whole genome shotgun (WGS) entry which is preliminary data.</text>
</comment>
<feature type="region of interest" description="Disordered" evidence="1">
    <location>
        <begin position="70"/>
        <end position="92"/>
    </location>
</feature>
<dbReference type="EMBL" id="BMMF01000002">
    <property type="protein sequence ID" value="GGK23244.1"/>
    <property type="molecule type" value="Genomic_DNA"/>
</dbReference>
<name>A0A917Q4N4_9HYPH</name>
<evidence type="ECO:0000313" key="3">
    <source>
        <dbReference type="EMBL" id="GGK23244.1"/>
    </source>
</evidence>
<dbReference type="RefSeq" id="WP_188909718.1">
    <property type="nucleotide sequence ID" value="NZ_BMMF01000002.1"/>
</dbReference>
<feature type="transmembrane region" description="Helical" evidence="2">
    <location>
        <begin position="20"/>
        <end position="37"/>
    </location>
</feature>